<dbReference type="InterPro" id="IPR002711">
    <property type="entry name" value="HNH"/>
</dbReference>
<dbReference type="InterPro" id="IPR052892">
    <property type="entry name" value="NA-targeting_endonuclease"/>
</dbReference>
<evidence type="ECO:0000313" key="3">
    <source>
        <dbReference type="Proteomes" id="UP000243542"/>
    </source>
</evidence>
<dbReference type="PANTHER" id="PTHR33877">
    <property type="entry name" value="SLL1193 PROTEIN"/>
    <property type="match status" value="1"/>
</dbReference>
<keyword evidence="2" id="KW-0540">Nuclease</keyword>
<evidence type="ECO:0000259" key="1">
    <source>
        <dbReference type="SMART" id="SM00507"/>
    </source>
</evidence>
<dbReference type="GO" id="GO:0004519">
    <property type="term" value="F:endonuclease activity"/>
    <property type="evidence" value="ECO:0007669"/>
    <property type="project" value="UniProtKB-KW"/>
</dbReference>
<dbReference type="Proteomes" id="UP000243542">
    <property type="component" value="Unassembled WGS sequence"/>
</dbReference>
<organism evidence="2 3">
    <name type="scientific">Amycolatopsis sulphurea</name>
    <dbReference type="NCBI Taxonomy" id="76022"/>
    <lineage>
        <taxon>Bacteria</taxon>
        <taxon>Bacillati</taxon>
        <taxon>Actinomycetota</taxon>
        <taxon>Actinomycetes</taxon>
        <taxon>Pseudonocardiales</taxon>
        <taxon>Pseudonocardiaceae</taxon>
        <taxon>Amycolatopsis</taxon>
    </lineage>
</organism>
<keyword evidence="2" id="KW-0378">Hydrolase</keyword>
<accession>A0A2A9F9J5</accession>
<sequence length="236" mass="26142">MARCRCGATEGVHVYPMWPRKLFLCRSCAADHFKTRRRQETARLLAQYGDVDQTALRAEAHHVALRAEAGAVLACAPQPGALEPAAGTLLCTPQPPDDVGACLDALAAQAVRYFREFEGQAYRVFPSYRDRQRARGHAVRAAKRAVYALPYDVPWLRRLYRDRCAYCGGTAAHIDHVWPLVLGGDDAPWNLATACADCNLSKGGRALGGWLPGRLDELTDDQRAAVRELWRTWTPA</sequence>
<protein>
    <submittedName>
        <fullName evidence="2">HNH endonuclease</fullName>
    </submittedName>
</protein>
<proteinExistence type="predicted"/>
<dbReference type="SMART" id="SM00507">
    <property type="entry name" value="HNHc"/>
    <property type="match status" value="1"/>
</dbReference>
<name>A0A2A9F9J5_9PSEU</name>
<dbReference type="Gene3D" id="1.10.30.50">
    <property type="match status" value="1"/>
</dbReference>
<dbReference type="CDD" id="cd00085">
    <property type="entry name" value="HNHc"/>
    <property type="match status" value="1"/>
</dbReference>
<keyword evidence="3" id="KW-1185">Reference proteome</keyword>
<dbReference type="RefSeq" id="WP_245914770.1">
    <property type="nucleotide sequence ID" value="NZ_JBIAKZ010000002.1"/>
</dbReference>
<dbReference type="GO" id="GO:0008270">
    <property type="term" value="F:zinc ion binding"/>
    <property type="evidence" value="ECO:0007669"/>
    <property type="project" value="InterPro"/>
</dbReference>
<gene>
    <name evidence="2" type="ORF">ATK36_3171</name>
</gene>
<dbReference type="AlphaFoldDB" id="A0A2A9F9J5"/>
<dbReference type="Pfam" id="PF01844">
    <property type="entry name" value="HNH"/>
    <property type="match status" value="1"/>
</dbReference>
<dbReference type="PANTHER" id="PTHR33877:SF2">
    <property type="entry name" value="OS07G0170200 PROTEIN"/>
    <property type="match status" value="1"/>
</dbReference>
<evidence type="ECO:0000313" key="2">
    <source>
        <dbReference type="EMBL" id="PFG48097.1"/>
    </source>
</evidence>
<dbReference type="InterPro" id="IPR003615">
    <property type="entry name" value="HNH_nuc"/>
</dbReference>
<dbReference type="GO" id="GO:0003676">
    <property type="term" value="F:nucleic acid binding"/>
    <property type="evidence" value="ECO:0007669"/>
    <property type="project" value="InterPro"/>
</dbReference>
<dbReference type="EMBL" id="PDJK01000002">
    <property type="protein sequence ID" value="PFG48097.1"/>
    <property type="molecule type" value="Genomic_DNA"/>
</dbReference>
<reference evidence="2 3" key="1">
    <citation type="submission" date="2017-10" db="EMBL/GenBank/DDBJ databases">
        <title>Sequencing the genomes of 1000 actinobacteria strains.</title>
        <authorList>
            <person name="Klenk H.-P."/>
        </authorList>
    </citation>
    <scope>NUCLEOTIDE SEQUENCE [LARGE SCALE GENOMIC DNA]</scope>
    <source>
        <strain evidence="2 3">DSM 46092</strain>
    </source>
</reference>
<feature type="domain" description="HNH nuclease" evidence="1">
    <location>
        <begin position="153"/>
        <end position="200"/>
    </location>
</feature>
<comment type="caution">
    <text evidence="2">The sequence shown here is derived from an EMBL/GenBank/DDBJ whole genome shotgun (WGS) entry which is preliminary data.</text>
</comment>
<keyword evidence="2" id="KW-0255">Endonuclease</keyword>